<keyword evidence="8" id="KW-0443">Lipid metabolism</keyword>
<dbReference type="PROSITE" id="PS50035">
    <property type="entry name" value="PLD"/>
    <property type="match status" value="2"/>
</dbReference>
<dbReference type="SUPFAM" id="SSF56024">
    <property type="entry name" value="Phospholipase D/nuclease"/>
    <property type="match status" value="2"/>
</dbReference>
<dbReference type="InterPro" id="IPR015679">
    <property type="entry name" value="PLipase_D_fam"/>
</dbReference>
<comment type="caution">
    <text evidence="11">The sequence shown here is derived from an EMBL/GenBank/DDBJ whole genome shotgun (WGS) entry which is preliminary data.</text>
</comment>
<keyword evidence="5" id="KW-0964">Secreted</keyword>
<keyword evidence="7" id="KW-0378">Hydrolase</keyword>
<organism evidence="11 12">
    <name type="scientific">Henriciella marina</name>
    <dbReference type="NCBI Taxonomy" id="453851"/>
    <lineage>
        <taxon>Bacteria</taxon>
        <taxon>Pseudomonadati</taxon>
        <taxon>Pseudomonadota</taxon>
        <taxon>Alphaproteobacteria</taxon>
        <taxon>Hyphomonadales</taxon>
        <taxon>Hyphomonadaceae</taxon>
        <taxon>Henriciella</taxon>
    </lineage>
</organism>
<dbReference type="EMBL" id="JAPWGW010000001">
    <property type="protein sequence ID" value="MCZ4297344.1"/>
    <property type="molecule type" value="Genomic_DNA"/>
</dbReference>
<protein>
    <recommendedName>
        <fullName evidence="4">Phospholipase D</fullName>
    </recommendedName>
    <alternativeName>
        <fullName evidence="9">Choline phosphatase</fullName>
    </alternativeName>
</protein>
<dbReference type="Pfam" id="PF13091">
    <property type="entry name" value="PLDc_2"/>
    <property type="match status" value="1"/>
</dbReference>
<evidence type="ECO:0000313" key="11">
    <source>
        <dbReference type="EMBL" id="MCZ4297344.1"/>
    </source>
</evidence>
<evidence type="ECO:0000256" key="6">
    <source>
        <dbReference type="ARBA" id="ARBA00022737"/>
    </source>
</evidence>
<dbReference type="Proteomes" id="UP001083770">
    <property type="component" value="Unassembled WGS sequence"/>
</dbReference>
<dbReference type="PANTHER" id="PTHR18896">
    <property type="entry name" value="PHOSPHOLIPASE D"/>
    <property type="match status" value="1"/>
</dbReference>
<comment type="function">
    <text evidence="2">Could be a virulence factor.</text>
</comment>
<evidence type="ECO:0000256" key="5">
    <source>
        <dbReference type="ARBA" id="ARBA00022525"/>
    </source>
</evidence>
<comment type="subcellular location">
    <subcellularLocation>
        <location evidence="3">Secreted</location>
    </subcellularLocation>
</comment>
<evidence type="ECO:0000256" key="7">
    <source>
        <dbReference type="ARBA" id="ARBA00022801"/>
    </source>
</evidence>
<sequence>MAVENVLVPGKTCQRIETADKLRIILEGRDYFRAVKEAMLNAEKTIMMIGWDFDTRIEFEPDEQTLDGPNQLGEFLSWLSTEREHLQLYMLKWDVGAMQSIMRGMVPIALRPMRFSDNFHFHLDSTHPVGAAHHSKIIVIDDQMAFCGGIDMTAGRWDTCDHLDDQPCRTLPGESEMPKPWHDATVAVSGDIACALGDIARERWLRATGEKLSPPQCDNDPVWPGLDLTWNNVPVGVARTFPGFQDFDEVREVEALYLKAIARARDTLYIESQYLASATLVHAMTERLQEEDGPEIVLVLPRNAEGWLRQKAMDGARVRMLEHLWAHDHYHRFAAYYPVTASGEPIYVHAKVLILDDVLVRVGSSNLNNRSMGFDTETDLAIEAAHCDDPGAIRESIGGLRNGLVSEHLGVSEDALKQAIFATGGSLIGAITALKGEGRSLRLFEQSEINGEANILAENEFADPEEVGGGLAERLVNGVRDLVGNVGGS</sequence>
<dbReference type="RefSeq" id="WP_269401489.1">
    <property type="nucleotide sequence ID" value="NZ_JAPWGW010000001.1"/>
</dbReference>
<evidence type="ECO:0000256" key="3">
    <source>
        <dbReference type="ARBA" id="ARBA00004613"/>
    </source>
</evidence>
<dbReference type="CDD" id="cd09143">
    <property type="entry name" value="PLDc_vPLD1_2_like_bac_2"/>
    <property type="match status" value="1"/>
</dbReference>
<dbReference type="InterPro" id="IPR025202">
    <property type="entry name" value="PLD-like_dom"/>
</dbReference>
<feature type="domain" description="PLD phosphodiesterase" evidence="10">
    <location>
        <begin position="129"/>
        <end position="156"/>
    </location>
</feature>
<dbReference type="InterPro" id="IPR001736">
    <property type="entry name" value="PLipase_D/transphosphatidylase"/>
</dbReference>
<dbReference type="Gene3D" id="3.30.870.10">
    <property type="entry name" value="Endonuclease Chain A"/>
    <property type="match status" value="2"/>
</dbReference>
<keyword evidence="6" id="KW-0677">Repeat</keyword>
<name>A0ABT4LW04_9PROT</name>
<reference evidence="11" key="1">
    <citation type="submission" date="2022-12" db="EMBL/GenBank/DDBJ databases">
        <title>Bacterial isolates from different developmental stages of Nematostella vectensis.</title>
        <authorList>
            <person name="Fraune S."/>
        </authorList>
    </citation>
    <scope>NUCLEOTIDE SEQUENCE</scope>
    <source>
        <strain evidence="11">G21632-S1</strain>
    </source>
</reference>
<feature type="domain" description="PLD phosphodiesterase" evidence="10">
    <location>
        <begin position="344"/>
        <end position="371"/>
    </location>
</feature>
<dbReference type="CDD" id="cd09140">
    <property type="entry name" value="PLDc_vPLD1_2_like_bac_1"/>
    <property type="match status" value="1"/>
</dbReference>
<evidence type="ECO:0000256" key="8">
    <source>
        <dbReference type="ARBA" id="ARBA00023098"/>
    </source>
</evidence>
<evidence type="ECO:0000256" key="4">
    <source>
        <dbReference type="ARBA" id="ARBA00018392"/>
    </source>
</evidence>
<comment type="catalytic activity">
    <reaction evidence="1">
        <text>a 1,2-diacyl-sn-glycero-3-phosphocholine + H2O = a 1,2-diacyl-sn-glycero-3-phosphate + choline + H(+)</text>
        <dbReference type="Rhea" id="RHEA:14445"/>
        <dbReference type="ChEBI" id="CHEBI:15354"/>
        <dbReference type="ChEBI" id="CHEBI:15377"/>
        <dbReference type="ChEBI" id="CHEBI:15378"/>
        <dbReference type="ChEBI" id="CHEBI:57643"/>
        <dbReference type="ChEBI" id="CHEBI:58608"/>
        <dbReference type="EC" id="3.1.4.4"/>
    </reaction>
</comment>
<evidence type="ECO:0000256" key="2">
    <source>
        <dbReference type="ARBA" id="ARBA00003145"/>
    </source>
</evidence>
<evidence type="ECO:0000256" key="1">
    <source>
        <dbReference type="ARBA" id="ARBA00000798"/>
    </source>
</evidence>
<evidence type="ECO:0000313" key="12">
    <source>
        <dbReference type="Proteomes" id="UP001083770"/>
    </source>
</evidence>
<evidence type="ECO:0000256" key="9">
    <source>
        <dbReference type="ARBA" id="ARBA00029594"/>
    </source>
</evidence>
<dbReference type="PANTHER" id="PTHR18896:SF76">
    <property type="entry name" value="PHOSPHOLIPASE"/>
    <property type="match status" value="1"/>
</dbReference>
<evidence type="ECO:0000259" key="10">
    <source>
        <dbReference type="PROSITE" id="PS50035"/>
    </source>
</evidence>
<keyword evidence="12" id="KW-1185">Reference proteome</keyword>
<dbReference type="SMART" id="SM00155">
    <property type="entry name" value="PLDc"/>
    <property type="match status" value="2"/>
</dbReference>
<gene>
    <name evidence="11" type="ORF">O4G74_04670</name>
</gene>
<accession>A0ABT4LW04</accession>
<proteinExistence type="predicted"/>